<evidence type="ECO:0000256" key="2">
    <source>
        <dbReference type="ARBA" id="ARBA00012528"/>
    </source>
</evidence>
<evidence type="ECO:0000256" key="1">
    <source>
        <dbReference type="ARBA" id="ARBA00001946"/>
    </source>
</evidence>
<feature type="transmembrane region" description="Helical" evidence="4">
    <location>
        <begin position="26"/>
        <end position="44"/>
    </location>
</feature>
<dbReference type="OrthoDB" id="9180959at2"/>
<reference evidence="8 9" key="1">
    <citation type="submission" date="2018-06" db="EMBL/GenBank/DDBJ databases">
        <title>Nitrincola tibetense sp. nov., isolated from Lake XuguoCo on Tibetan Plateau.</title>
        <authorList>
            <person name="Xing P."/>
        </authorList>
    </citation>
    <scope>NUCLEOTIDE SEQUENCE [LARGE SCALE GENOMIC DNA]</scope>
    <source>
        <strain evidence="9">xg18</strain>
    </source>
</reference>
<dbReference type="SUPFAM" id="SSF55785">
    <property type="entry name" value="PYP-like sensor domain (PAS domain)"/>
    <property type="match status" value="1"/>
</dbReference>
<keyword evidence="4" id="KW-1133">Transmembrane helix</keyword>
<proteinExistence type="predicted"/>
<protein>
    <recommendedName>
        <fullName evidence="2">diguanylate cyclase</fullName>
        <ecNumber evidence="2">2.7.7.65</ecNumber>
    </recommendedName>
</protein>
<keyword evidence="4" id="KW-0812">Transmembrane</keyword>
<dbReference type="InterPro" id="IPR015168">
    <property type="entry name" value="SsuA/THI5"/>
</dbReference>
<dbReference type="CDD" id="cd01949">
    <property type="entry name" value="GGDEF"/>
    <property type="match status" value="1"/>
</dbReference>
<dbReference type="Pfam" id="PF00990">
    <property type="entry name" value="GGDEF"/>
    <property type="match status" value="1"/>
</dbReference>
<feature type="domain" description="PAC" evidence="6">
    <location>
        <begin position="462"/>
        <end position="514"/>
    </location>
</feature>
<dbReference type="AlphaFoldDB" id="A0A364NP78"/>
<dbReference type="Proteomes" id="UP000250744">
    <property type="component" value="Unassembled WGS sequence"/>
</dbReference>
<organism evidence="8 9">
    <name type="scientific">Nitrincola tibetensis</name>
    <dbReference type="NCBI Taxonomy" id="2219697"/>
    <lineage>
        <taxon>Bacteria</taxon>
        <taxon>Pseudomonadati</taxon>
        <taxon>Pseudomonadota</taxon>
        <taxon>Gammaproteobacteria</taxon>
        <taxon>Oceanospirillales</taxon>
        <taxon>Oceanospirillaceae</taxon>
        <taxon>Nitrincola</taxon>
    </lineage>
</organism>
<dbReference type="PANTHER" id="PTHR45138">
    <property type="entry name" value="REGULATORY COMPONENTS OF SENSORY TRANSDUCTION SYSTEM"/>
    <property type="match status" value="1"/>
</dbReference>
<comment type="caution">
    <text evidence="8">The sequence shown here is derived from an EMBL/GenBank/DDBJ whole genome shotgun (WGS) entry which is preliminary data.</text>
</comment>
<evidence type="ECO:0000259" key="7">
    <source>
        <dbReference type="PROSITE" id="PS50887"/>
    </source>
</evidence>
<dbReference type="SUPFAM" id="SSF53850">
    <property type="entry name" value="Periplasmic binding protein-like II"/>
    <property type="match status" value="1"/>
</dbReference>
<evidence type="ECO:0000259" key="6">
    <source>
        <dbReference type="PROSITE" id="PS50113"/>
    </source>
</evidence>
<dbReference type="PROSITE" id="PS50113">
    <property type="entry name" value="PAC"/>
    <property type="match status" value="1"/>
</dbReference>
<dbReference type="InterPro" id="IPR043128">
    <property type="entry name" value="Rev_trsase/Diguanyl_cyclase"/>
</dbReference>
<dbReference type="FunFam" id="3.30.70.270:FF:000001">
    <property type="entry name" value="Diguanylate cyclase domain protein"/>
    <property type="match status" value="1"/>
</dbReference>
<sequence>MEASLLISMDEPNLSSRFNSIYLKPFVWLTVFFVLFISPATLSANERVRLKLKSSHQFQFAGYYAAVHKGFYQAAGLTVDILEAGGEQRTVESVVERRVDFAIAGSELVIDSASGYEIVALAPIFQHSALALITLRDTNFTSLEALTNQRIMLGAETSSIDVFLRQQGRGLDDFQLVRHVPSITPLITGDVAAMAVRITDEPFIIQQSGNPVRFLRPIDSGIDFYGDTLFTSRALYLQQPQMVQAFVEASIQGWQYALEHPDEIIDLLLNTYGVNRSREHLLYEAKQIRELVSPGLIGIGHSNPVRWQMIADAYDSLNLLPGSFNLEAFIPPKMETVRIPDWLKFVSTLTLLVLCLFMVMIYRQHRLNQNLKKEIRVRKNTESRLRLITDSMHDVIWVMDENFKMTYVSPSVERLTGFEVDEVLNKPISDLINADTRRQLAQRIQEITQINEAGRTGSECDELFEFEIQCKFGRQVWVESTIKFFFSAPGIIATIYGSTRDITDRHRQYIELKNLASMDFLTGVKNRRIFFEKLQYETARFRRHGTPLSLIVLDIDHFKKINDRYGHSIGDEVLRQVVKLLEDEIREMDTIGRLGGEEFGILLPDTALEEAHYLAERLREHVSEYPLEISGVYIPVTASFGVVQCEPSETVSSIYKRADVAAYAAKAAGRNCVRRQMPAMIS</sequence>
<dbReference type="Gene3D" id="3.30.70.270">
    <property type="match status" value="1"/>
</dbReference>
<dbReference type="SMART" id="SM00267">
    <property type="entry name" value="GGDEF"/>
    <property type="match status" value="1"/>
</dbReference>
<dbReference type="SUPFAM" id="SSF55073">
    <property type="entry name" value="Nucleotide cyclase"/>
    <property type="match status" value="1"/>
</dbReference>
<dbReference type="InterPro" id="IPR029787">
    <property type="entry name" value="Nucleotide_cyclase"/>
</dbReference>
<dbReference type="Pfam" id="PF09084">
    <property type="entry name" value="NMT1"/>
    <property type="match status" value="1"/>
</dbReference>
<keyword evidence="9" id="KW-1185">Reference proteome</keyword>
<comment type="cofactor">
    <cofactor evidence="1">
        <name>Mg(2+)</name>
        <dbReference type="ChEBI" id="CHEBI:18420"/>
    </cofactor>
</comment>
<feature type="domain" description="GGDEF" evidence="7">
    <location>
        <begin position="546"/>
        <end position="678"/>
    </location>
</feature>
<evidence type="ECO:0000259" key="5">
    <source>
        <dbReference type="PROSITE" id="PS50112"/>
    </source>
</evidence>
<dbReference type="InterPro" id="IPR035965">
    <property type="entry name" value="PAS-like_dom_sf"/>
</dbReference>
<dbReference type="NCBIfam" id="TIGR00254">
    <property type="entry name" value="GGDEF"/>
    <property type="match status" value="1"/>
</dbReference>
<evidence type="ECO:0000256" key="3">
    <source>
        <dbReference type="ARBA" id="ARBA00034247"/>
    </source>
</evidence>
<dbReference type="InterPro" id="IPR013767">
    <property type="entry name" value="PAS_fold"/>
</dbReference>
<dbReference type="Gene3D" id="3.30.450.20">
    <property type="entry name" value="PAS domain"/>
    <property type="match status" value="1"/>
</dbReference>
<dbReference type="GO" id="GO:0052621">
    <property type="term" value="F:diguanylate cyclase activity"/>
    <property type="evidence" value="ECO:0007669"/>
    <property type="project" value="UniProtKB-EC"/>
</dbReference>
<dbReference type="PROSITE" id="PS50887">
    <property type="entry name" value="GGDEF"/>
    <property type="match status" value="1"/>
</dbReference>
<dbReference type="EC" id="2.7.7.65" evidence="2"/>
<dbReference type="Gene3D" id="3.40.190.10">
    <property type="entry name" value="Periplasmic binding protein-like II"/>
    <property type="match status" value="2"/>
</dbReference>
<dbReference type="InterPro" id="IPR000160">
    <property type="entry name" value="GGDEF_dom"/>
</dbReference>
<evidence type="ECO:0000256" key="4">
    <source>
        <dbReference type="SAM" id="Phobius"/>
    </source>
</evidence>
<dbReference type="NCBIfam" id="TIGR00229">
    <property type="entry name" value="sensory_box"/>
    <property type="match status" value="1"/>
</dbReference>
<evidence type="ECO:0000313" key="9">
    <source>
        <dbReference type="Proteomes" id="UP000250744"/>
    </source>
</evidence>
<dbReference type="PROSITE" id="PS50112">
    <property type="entry name" value="PAS"/>
    <property type="match status" value="1"/>
</dbReference>
<dbReference type="PANTHER" id="PTHR45138:SF9">
    <property type="entry name" value="DIGUANYLATE CYCLASE DGCM-RELATED"/>
    <property type="match status" value="1"/>
</dbReference>
<feature type="domain" description="PAS" evidence="5">
    <location>
        <begin position="381"/>
        <end position="451"/>
    </location>
</feature>
<dbReference type="CDD" id="cd00130">
    <property type="entry name" value="PAS"/>
    <property type="match status" value="1"/>
</dbReference>
<name>A0A364NP78_9GAMM</name>
<evidence type="ECO:0000313" key="8">
    <source>
        <dbReference type="EMBL" id="RAU18685.1"/>
    </source>
</evidence>
<feature type="transmembrane region" description="Helical" evidence="4">
    <location>
        <begin position="342"/>
        <end position="362"/>
    </location>
</feature>
<dbReference type="GO" id="GO:0006355">
    <property type="term" value="P:regulation of DNA-templated transcription"/>
    <property type="evidence" value="ECO:0007669"/>
    <property type="project" value="InterPro"/>
</dbReference>
<accession>A0A364NP78</accession>
<dbReference type="EMBL" id="QKRX01000004">
    <property type="protein sequence ID" value="RAU18685.1"/>
    <property type="molecule type" value="Genomic_DNA"/>
</dbReference>
<keyword evidence="4" id="KW-0472">Membrane</keyword>
<dbReference type="Pfam" id="PF00989">
    <property type="entry name" value="PAS"/>
    <property type="match status" value="1"/>
</dbReference>
<gene>
    <name evidence="8" type="ORF">DN062_07940</name>
</gene>
<dbReference type="SMART" id="SM00091">
    <property type="entry name" value="PAS"/>
    <property type="match status" value="1"/>
</dbReference>
<comment type="catalytic activity">
    <reaction evidence="3">
        <text>2 GTP = 3',3'-c-di-GMP + 2 diphosphate</text>
        <dbReference type="Rhea" id="RHEA:24898"/>
        <dbReference type="ChEBI" id="CHEBI:33019"/>
        <dbReference type="ChEBI" id="CHEBI:37565"/>
        <dbReference type="ChEBI" id="CHEBI:58805"/>
        <dbReference type="EC" id="2.7.7.65"/>
    </reaction>
</comment>
<dbReference type="InterPro" id="IPR000700">
    <property type="entry name" value="PAS-assoc_C"/>
</dbReference>
<dbReference type="InterPro" id="IPR000014">
    <property type="entry name" value="PAS"/>
</dbReference>
<dbReference type="InterPro" id="IPR050469">
    <property type="entry name" value="Diguanylate_Cyclase"/>
</dbReference>